<evidence type="ECO:0000313" key="4">
    <source>
        <dbReference type="EMBL" id="KAG2653388.1"/>
    </source>
</evidence>
<keyword evidence="2" id="KW-0472">Membrane</keyword>
<gene>
    <name evidence="3" type="ORF">PVAP13_1NG454119</name>
    <name evidence="4" type="ORF">PVAP13_1NG454219</name>
</gene>
<evidence type="ECO:0000313" key="3">
    <source>
        <dbReference type="EMBL" id="KAG2653386.1"/>
    </source>
</evidence>
<feature type="transmembrane region" description="Helical" evidence="2">
    <location>
        <begin position="89"/>
        <end position="111"/>
    </location>
</feature>
<organism evidence="4 5">
    <name type="scientific">Panicum virgatum</name>
    <name type="common">Blackwell switchgrass</name>
    <dbReference type="NCBI Taxonomy" id="38727"/>
    <lineage>
        <taxon>Eukaryota</taxon>
        <taxon>Viridiplantae</taxon>
        <taxon>Streptophyta</taxon>
        <taxon>Embryophyta</taxon>
        <taxon>Tracheophyta</taxon>
        <taxon>Spermatophyta</taxon>
        <taxon>Magnoliopsida</taxon>
        <taxon>Liliopsida</taxon>
        <taxon>Poales</taxon>
        <taxon>Poaceae</taxon>
        <taxon>PACMAD clade</taxon>
        <taxon>Panicoideae</taxon>
        <taxon>Panicodae</taxon>
        <taxon>Paniceae</taxon>
        <taxon>Panicinae</taxon>
        <taxon>Panicum</taxon>
        <taxon>Panicum sect. Hiantes</taxon>
    </lineage>
</organism>
<proteinExistence type="predicted"/>
<protein>
    <submittedName>
        <fullName evidence="4">Uncharacterized protein</fullName>
    </submittedName>
</protein>
<dbReference type="AlphaFoldDB" id="A0A8T0X420"/>
<feature type="compositionally biased region" description="Pro residues" evidence="1">
    <location>
        <begin position="147"/>
        <end position="165"/>
    </location>
</feature>
<evidence type="ECO:0000256" key="2">
    <source>
        <dbReference type="SAM" id="Phobius"/>
    </source>
</evidence>
<dbReference type="EMBL" id="CM029038">
    <property type="protein sequence ID" value="KAG2653386.1"/>
    <property type="molecule type" value="Genomic_DNA"/>
</dbReference>
<dbReference type="OrthoDB" id="1738567at2759"/>
<accession>A0A8T0X420</accession>
<dbReference type="Proteomes" id="UP000823388">
    <property type="component" value="Chromosome 1N"/>
</dbReference>
<feature type="region of interest" description="Disordered" evidence="1">
    <location>
        <begin position="138"/>
        <end position="165"/>
    </location>
</feature>
<dbReference type="PANTHER" id="PTHR33429:SF23">
    <property type="entry name" value="OS02G0709350 PROTEIN"/>
    <property type="match status" value="1"/>
</dbReference>
<reference evidence="4" key="1">
    <citation type="submission" date="2020-05" db="EMBL/GenBank/DDBJ databases">
        <title>WGS assembly of Panicum virgatum.</title>
        <authorList>
            <person name="Lovell J.T."/>
            <person name="Jenkins J."/>
            <person name="Shu S."/>
            <person name="Juenger T.E."/>
            <person name="Schmutz J."/>
        </authorList>
    </citation>
    <scope>NUCLEOTIDE SEQUENCE</scope>
    <source>
        <strain evidence="4">AP13</strain>
    </source>
</reference>
<dbReference type="PANTHER" id="PTHR33429">
    <property type="entry name" value="OS02G0708000 PROTEIN-RELATED"/>
    <property type="match status" value="1"/>
</dbReference>
<comment type="caution">
    <text evidence="4">The sequence shown here is derived from an EMBL/GenBank/DDBJ whole genome shotgun (WGS) entry which is preliminary data.</text>
</comment>
<sequence length="165" mass="17112">MSHPMLTPTCITTTSNTKQSGSLVNSCSVVSSRATVPSSILVDLDARMAATGSTPTMPATVTPLPGYGYQGSAAGAEPPRSSSGSIGTFFGVFAAVLVLTLLSCVFGRVCAAQAEGPDERYDCTRLARRWCGWPAPRRAAAKREAKPPPPPVVEVPAALPPPEEP</sequence>
<keyword evidence="2" id="KW-1133">Transmembrane helix</keyword>
<evidence type="ECO:0000313" key="5">
    <source>
        <dbReference type="Proteomes" id="UP000823388"/>
    </source>
</evidence>
<dbReference type="EMBL" id="CM029038">
    <property type="protein sequence ID" value="KAG2653388.1"/>
    <property type="molecule type" value="Genomic_DNA"/>
</dbReference>
<keyword evidence="2" id="KW-0812">Transmembrane</keyword>
<keyword evidence="5" id="KW-1185">Reference proteome</keyword>
<name>A0A8T0X420_PANVG</name>
<evidence type="ECO:0000256" key="1">
    <source>
        <dbReference type="SAM" id="MobiDB-lite"/>
    </source>
</evidence>